<feature type="compositionally biased region" description="Polar residues" evidence="1">
    <location>
        <begin position="161"/>
        <end position="177"/>
    </location>
</feature>
<feature type="region of interest" description="Disordered" evidence="1">
    <location>
        <begin position="109"/>
        <end position="189"/>
    </location>
</feature>
<sequence>MSARSDCVSLTPAEYIELRTLSDVPGLPEDEHLEEMDVADECPRRLRSRSHGRMWRSLAEPRVIFINTTPQADMMYQRCCCACHRYHCMYMGAEGYPLVDELAHLSKGSLSKGSGSKRNNKRISFNPDPEMRSTEGARYGTDGLDSVHTSRRTSVDLTKEPVQQSQAVSCSRITQHATVKPPPNCRPDASWTSGPAKYLPKDTEVQSPEAAAAAKATIKRVLESRMCDSVFGRSFDATETKSISKETPTFPISNSKSAKNKASKEEEDLNQNEDSNSMLVRRNEDVCLPNGEVEAAKQRFLNALARFQMGSSSKPG</sequence>
<gene>
    <name evidence="2" type="ORF">TTAC_LOCUS5679</name>
</gene>
<proteinExistence type="predicted"/>
<feature type="region of interest" description="Disordered" evidence="1">
    <location>
        <begin position="240"/>
        <end position="283"/>
    </location>
</feature>
<evidence type="ECO:0000313" key="3">
    <source>
        <dbReference type="Proteomes" id="UP000274429"/>
    </source>
</evidence>
<evidence type="ECO:0000256" key="1">
    <source>
        <dbReference type="SAM" id="MobiDB-lite"/>
    </source>
</evidence>
<name>A0A0R3WY54_HYDTA</name>
<organism evidence="4">
    <name type="scientific">Hydatigena taeniaeformis</name>
    <name type="common">Feline tapeworm</name>
    <name type="synonym">Taenia taeniaeformis</name>
    <dbReference type="NCBI Taxonomy" id="6205"/>
    <lineage>
        <taxon>Eukaryota</taxon>
        <taxon>Metazoa</taxon>
        <taxon>Spiralia</taxon>
        <taxon>Lophotrochozoa</taxon>
        <taxon>Platyhelminthes</taxon>
        <taxon>Cestoda</taxon>
        <taxon>Eucestoda</taxon>
        <taxon>Cyclophyllidea</taxon>
        <taxon>Taeniidae</taxon>
        <taxon>Hydatigera</taxon>
    </lineage>
</organism>
<accession>A0A0R3WY54</accession>
<dbReference type="OrthoDB" id="21607at2759"/>
<evidence type="ECO:0000313" key="4">
    <source>
        <dbReference type="WBParaSite" id="TTAC_0000569401-mRNA-1"/>
    </source>
</evidence>
<reference evidence="4" key="1">
    <citation type="submission" date="2017-02" db="UniProtKB">
        <authorList>
            <consortium name="WormBaseParasite"/>
        </authorList>
    </citation>
    <scope>IDENTIFICATION</scope>
</reference>
<reference evidence="2 3" key="2">
    <citation type="submission" date="2018-11" db="EMBL/GenBank/DDBJ databases">
        <authorList>
            <consortium name="Pathogen Informatics"/>
        </authorList>
    </citation>
    <scope>NUCLEOTIDE SEQUENCE [LARGE SCALE GENOMIC DNA]</scope>
</reference>
<keyword evidence="3" id="KW-1185">Reference proteome</keyword>
<dbReference type="EMBL" id="UYWX01008549">
    <property type="protein sequence ID" value="VDM27430.1"/>
    <property type="molecule type" value="Genomic_DNA"/>
</dbReference>
<dbReference type="AlphaFoldDB" id="A0A0R3WY54"/>
<protein>
    <submittedName>
        <fullName evidence="2 4">Uncharacterized protein</fullName>
    </submittedName>
</protein>
<evidence type="ECO:0000313" key="2">
    <source>
        <dbReference type="EMBL" id="VDM27430.1"/>
    </source>
</evidence>
<dbReference type="Proteomes" id="UP000274429">
    <property type="component" value="Unassembled WGS sequence"/>
</dbReference>
<dbReference type="WBParaSite" id="TTAC_0000569401-mRNA-1">
    <property type="protein sequence ID" value="TTAC_0000569401-mRNA-1"/>
    <property type="gene ID" value="TTAC_0000569401"/>
</dbReference>